<proteinExistence type="predicted"/>
<reference evidence="1 2" key="1">
    <citation type="submission" date="2015-03" db="EMBL/GenBank/DDBJ databases">
        <title>Genome assembly of Sandaracinus amylolyticus DSM 53668.</title>
        <authorList>
            <person name="Sharma G."/>
            <person name="Subramanian S."/>
        </authorList>
    </citation>
    <scope>NUCLEOTIDE SEQUENCE [LARGE SCALE GENOMIC DNA]</scope>
    <source>
        <strain evidence="1 2">DSM 53668</strain>
    </source>
</reference>
<name>A0A0F6W452_9BACT</name>
<evidence type="ECO:0000313" key="2">
    <source>
        <dbReference type="Proteomes" id="UP000034883"/>
    </source>
</evidence>
<dbReference type="STRING" id="927083.DB32_004167"/>
<dbReference type="RefSeq" id="WP_053234328.1">
    <property type="nucleotide sequence ID" value="NZ_CP011125.1"/>
</dbReference>
<organism evidence="1 2">
    <name type="scientific">Sandaracinus amylolyticus</name>
    <dbReference type="NCBI Taxonomy" id="927083"/>
    <lineage>
        <taxon>Bacteria</taxon>
        <taxon>Pseudomonadati</taxon>
        <taxon>Myxococcota</taxon>
        <taxon>Polyangia</taxon>
        <taxon>Polyangiales</taxon>
        <taxon>Sandaracinaceae</taxon>
        <taxon>Sandaracinus</taxon>
    </lineage>
</organism>
<dbReference type="AlphaFoldDB" id="A0A0F6W452"/>
<protein>
    <submittedName>
        <fullName evidence="1">Uncharacterized protein</fullName>
    </submittedName>
</protein>
<sequence length="193" mass="21311">MKSGPDIATLVRRLAETPEDFLAAPRIGASGVIDVAAIVGDVLWEVSGQPMDRSSLTPLDEAHASRANLLRLRAIAAWLFHEPSLRRPELAKAMLAFLLAKELEELATLVDASLFVRDPERREELARRALLALEMVPDGETEAQARDRLSSLDSVERTRVIEAARQAEARARRVRVEMARKAAEEAAAKVSRE</sequence>
<dbReference type="Proteomes" id="UP000034883">
    <property type="component" value="Chromosome"/>
</dbReference>
<gene>
    <name evidence="1" type="ORF">DB32_004167</name>
</gene>
<evidence type="ECO:0000313" key="1">
    <source>
        <dbReference type="EMBL" id="AKF07018.1"/>
    </source>
</evidence>
<dbReference type="KEGG" id="samy:DB32_004167"/>
<accession>A0A0F6W452</accession>
<keyword evidence="2" id="KW-1185">Reference proteome</keyword>
<dbReference type="EMBL" id="CP011125">
    <property type="protein sequence ID" value="AKF07018.1"/>
    <property type="molecule type" value="Genomic_DNA"/>
</dbReference>